<dbReference type="RefSeq" id="WP_348712480.1">
    <property type="nucleotide sequence ID" value="NZ_CAXIXY010000005.1"/>
</dbReference>
<protein>
    <submittedName>
        <fullName evidence="1">Uncharacterized protein</fullName>
    </submittedName>
</protein>
<accession>A0ABP1ENT5</accession>
<proteinExistence type="predicted"/>
<keyword evidence="2" id="KW-1185">Reference proteome</keyword>
<evidence type="ECO:0000313" key="2">
    <source>
        <dbReference type="Proteomes" id="UP001497416"/>
    </source>
</evidence>
<evidence type="ECO:0000313" key="1">
    <source>
        <dbReference type="EMBL" id="CAL2088221.1"/>
    </source>
</evidence>
<reference evidence="1 2" key="1">
    <citation type="submission" date="2024-05" db="EMBL/GenBank/DDBJ databases">
        <authorList>
            <person name="Duchaud E."/>
        </authorList>
    </citation>
    <scope>NUCLEOTIDE SEQUENCE [LARGE SCALE GENOMIC DNA]</scope>
    <source>
        <strain evidence="1">Ena-SAMPLE-TAB-13-05-2024-13:56:06:370-140302</strain>
    </source>
</reference>
<comment type="caution">
    <text evidence="1">The sequence shown here is derived from an EMBL/GenBank/DDBJ whole genome shotgun (WGS) entry which is preliminary data.</text>
</comment>
<dbReference type="Proteomes" id="UP001497416">
    <property type="component" value="Unassembled WGS sequence"/>
</dbReference>
<gene>
    <name evidence="1" type="ORF">T190607A01A_30095</name>
</gene>
<dbReference type="EMBL" id="CAXIXY010000005">
    <property type="protein sequence ID" value="CAL2088221.1"/>
    <property type="molecule type" value="Genomic_DNA"/>
</dbReference>
<organism evidence="1 2">
    <name type="scientific">Tenacibaculum platacis</name>
    <dbReference type="NCBI Taxonomy" id="3137852"/>
    <lineage>
        <taxon>Bacteria</taxon>
        <taxon>Pseudomonadati</taxon>
        <taxon>Bacteroidota</taxon>
        <taxon>Flavobacteriia</taxon>
        <taxon>Flavobacteriales</taxon>
        <taxon>Flavobacteriaceae</taxon>
        <taxon>Tenacibaculum</taxon>
    </lineage>
</organism>
<sequence>MENLREIIIKTIELLNKSEESDWSPLTPEEVIKNLKTQLEKLNKNEKIDKALLELEFSPTSTIQEISMANNWSNEYLKLSSEFDKKIRDY</sequence>
<name>A0ABP1ENT5_9FLAO</name>